<sequence length="41" mass="4518">MDSYLVPPQLLSFRNPLLQYPPQLAATDLRVACGSSILEIS</sequence>
<reference evidence="1" key="1">
    <citation type="submission" date="2017-03" db="EMBL/GenBank/DDBJ databases">
        <title>The mitochondrial genome of the carnivorous plant Utricularia reniformis (Lentibulariaceae): structure, comparative analysis and evolutionary landmarks.</title>
        <authorList>
            <person name="Silva S.R."/>
            <person name="Alvarenga D.O."/>
            <person name="Michael T.P."/>
            <person name="Miranda V.F.O."/>
            <person name="Varani A.M."/>
        </authorList>
    </citation>
    <scope>NUCLEOTIDE SEQUENCE</scope>
</reference>
<name>A0A1Y0B3M5_9LAMI</name>
<keyword evidence="1" id="KW-0496">Mitochondrion</keyword>
<proteinExistence type="predicted"/>
<evidence type="ECO:0000313" key="1">
    <source>
        <dbReference type="EMBL" id="ART31994.1"/>
    </source>
</evidence>
<dbReference type="EMBL" id="KY774314">
    <property type="protein sequence ID" value="ART31994.1"/>
    <property type="molecule type" value="Genomic_DNA"/>
</dbReference>
<geneLocation type="mitochondrion" evidence="1"/>
<dbReference type="AlphaFoldDB" id="A0A1Y0B3M5"/>
<accession>A0A1Y0B3M5</accession>
<protein>
    <submittedName>
        <fullName evidence="1">Uncharacterized protein</fullName>
    </submittedName>
</protein>
<gene>
    <name evidence="1" type="ORF">AEK19_MT1823</name>
</gene>
<organism evidence="1">
    <name type="scientific">Utricularia reniformis</name>
    <dbReference type="NCBI Taxonomy" id="192314"/>
    <lineage>
        <taxon>Eukaryota</taxon>
        <taxon>Viridiplantae</taxon>
        <taxon>Streptophyta</taxon>
        <taxon>Embryophyta</taxon>
        <taxon>Tracheophyta</taxon>
        <taxon>Spermatophyta</taxon>
        <taxon>Magnoliopsida</taxon>
        <taxon>eudicotyledons</taxon>
        <taxon>Gunneridae</taxon>
        <taxon>Pentapetalae</taxon>
        <taxon>asterids</taxon>
        <taxon>lamiids</taxon>
        <taxon>Lamiales</taxon>
        <taxon>Lentibulariaceae</taxon>
        <taxon>Utricularia</taxon>
    </lineage>
</organism>